<feature type="domain" description="Glycoside hydrolase family 31 TIM barrel" evidence="3">
    <location>
        <begin position="194"/>
        <end position="498"/>
    </location>
</feature>
<proteinExistence type="inferred from homology"/>
<dbReference type="CDD" id="cd06595">
    <property type="entry name" value="GH31_u1"/>
    <property type="match status" value="1"/>
</dbReference>
<protein>
    <submittedName>
        <fullName evidence="5">Alpha-xylosidase</fullName>
    </submittedName>
</protein>
<keyword evidence="2" id="KW-0326">Glycosidase</keyword>
<keyword evidence="2" id="KW-0378">Hydrolase</keyword>
<name>A0A9P4NYT5_9PEZI</name>
<organism evidence="5 6">
    <name type="scientific">Tothia fuscella</name>
    <dbReference type="NCBI Taxonomy" id="1048955"/>
    <lineage>
        <taxon>Eukaryota</taxon>
        <taxon>Fungi</taxon>
        <taxon>Dikarya</taxon>
        <taxon>Ascomycota</taxon>
        <taxon>Pezizomycotina</taxon>
        <taxon>Dothideomycetes</taxon>
        <taxon>Pleosporomycetidae</taxon>
        <taxon>Venturiales</taxon>
        <taxon>Cylindrosympodiaceae</taxon>
        <taxon>Tothia</taxon>
    </lineage>
</organism>
<dbReference type="InterPro" id="IPR013780">
    <property type="entry name" value="Glyco_hydro_b"/>
</dbReference>
<dbReference type="Proteomes" id="UP000800235">
    <property type="component" value="Unassembled WGS sequence"/>
</dbReference>
<feature type="domain" description="Glycosyl hydrolase family 31 C-terminal" evidence="4">
    <location>
        <begin position="508"/>
        <end position="598"/>
    </location>
</feature>
<dbReference type="GO" id="GO:0004553">
    <property type="term" value="F:hydrolase activity, hydrolyzing O-glycosyl compounds"/>
    <property type="evidence" value="ECO:0007669"/>
    <property type="project" value="InterPro"/>
</dbReference>
<reference evidence="5" key="1">
    <citation type="journal article" date="2020" name="Stud. Mycol.">
        <title>101 Dothideomycetes genomes: a test case for predicting lifestyles and emergence of pathogens.</title>
        <authorList>
            <person name="Haridas S."/>
            <person name="Albert R."/>
            <person name="Binder M."/>
            <person name="Bloem J."/>
            <person name="Labutti K."/>
            <person name="Salamov A."/>
            <person name="Andreopoulos B."/>
            <person name="Baker S."/>
            <person name="Barry K."/>
            <person name="Bills G."/>
            <person name="Bluhm B."/>
            <person name="Cannon C."/>
            <person name="Castanera R."/>
            <person name="Culley D."/>
            <person name="Daum C."/>
            <person name="Ezra D."/>
            <person name="Gonzalez J."/>
            <person name="Henrissat B."/>
            <person name="Kuo A."/>
            <person name="Liang C."/>
            <person name="Lipzen A."/>
            <person name="Lutzoni F."/>
            <person name="Magnuson J."/>
            <person name="Mondo S."/>
            <person name="Nolan M."/>
            <person name="Ohm R."/>
            <person name="Pangilinan J."/>
            <person name="Park H.-J."/>
            <person name="Ramirez L."/>
            <person name="Alfaro M."/>
            <person name="Sun H."/>
            <person name="Tritt A."/>
            <person name="Yoshinaga Y."/>
            <person name="Zwiers L.-H."/>
            <person name="Turgeon B."/>
            <person name="Goodwin S."/>
            <person name="Spatafora J."/>
            <person name="Crous P."/>
            <person name="Grigoriev I."/>
        </authorList>
    </citation>
    <scope>NUCLEOTIDE SEQUENCE</scope>
    <source>
        <strain evidence="5">CBS 130266</strain>
    </source>
</reference>
<dbReference type="InterPro" id="IPR017853">
    <property type="entry name" value="GH"/>
</dbReference>
<dbReference type="InterPro" id="IPR048395">
    <property type="entry name" value="Glyco_hydro_31_C"/>
</dbReference>
<accession>A0A9P4NYT5</accession>
<gene>
    <name evidence="5" type="ORF">EJ08DRAFT_604654</name>
</gene>
<dbReference type="GO" id="GO:0005975">
    <property type="term" value="P:carbohydrate metabolic process"/>
    <property type="evidence" value="ECO:0007669"/>
    <property type="project" value="InterPro"/>
</dbReference>
<dbReference type="InterPro" id="IPR000322">
    <property type="entry name" value="Glyco_hydro_31_TIM"/>
</dbReference>
<dbReference type="PANTHER" id="PTHR43863:SF2">
    <property type="entry name" value="MALTASE-GLUCOAMYLASE"/>
    <property type="match status" value="1"/>
</dbReference>
<dbReference type="SUPFAM" id="SSF51445">
    <property type="entry name" value="(Trans)glycosidases"/>
    <property type="match status" value="1"/>
</dbReference>
<evidence type="ECO:0000259" key="3">
    <source>
        <dbReference type="Pfam" id="PF01055"/>
    </source>
</evidence>
<dbReference type="Gene3D" id="3.20.20.80">
    <property type="entry name" value="Glycosidases"/>
    <property type="match status" value="1"/>
</dbReference>
<evidence type="ECO:0000259" key="4">
    <source>
        <dbReference type="Pfam" id="PF21365"/>
    </source>
</evidence>
<evidence type="ECO:0000313" key="6">
    <source>
        <dbReference type="Proteomes" id="UP000800235"/>
    </source>
</evidence>
<dbReference type="AlphaFoldDB" id="A0A9P4NYT5"/>
<comment type="similarity">
    <text evidence="1 2">Belongs to the glycosyl hydrolase 31 family.</text>
</comment>
<comment type="caution">
    <text evidence="5">The sequence shown here is derived from an EMBL/GenBank/DDBJ whole genome shotgun (WGS) entry which is preliminary data.</text>
</comment>
<sequence length="802" mass="90548">MDNYSFSSKPLANSESVVAGPQYRFTILDDKVLRFEWAVDGVFEDRASTFAINRSFPKPEYRTEDSEEQLDIFTPTFHLTYDKQRFNSHGLQVAFSSKLSDWGSSWRYGQLPEENLGGTARTVDLVDGRCDLGTGIISKAGYAVLDDSDSMLFDGNGFVTTRRPGDRVDGYLFSYGLDFKGAMRSFYAISGRQPSVPRWCLGNWWSRYHAYDHTEYLALIDKFKANEIPLSVAVVDMDWHPVKGDHVPHTGWTGYTWNKSLFPNPEAFTQALHDRRLKITLNDHPHAGVHHHEESYEAMAEAIGHDTSHLSPILFDPTSPAFLQASLSVLHRRLEKQGCDFWWIDWQQGPHSRIPGFDPLWLLNHFHYLDSKHIKGESQALIFSRYAGPGSHRYPVGFSGDSISTWKSLEFQPEFTATASNIGYGWWSHDIGGHVSGYRNDELTCRWVQLGVFSPILRLHSTQSIWMSKEPWLYRSEYEGVLRYLLQLRHRLVPYIYSVSVAEPSLNLPLVQPLYWSFPSKSSAYKFPTQFYFGSMLVVAPILCPRNVNTNLGKVRVWVPPGRHADIFTGSVYDGDQEIDMYRPLHQLPVLAPEGAIIPLDRNAVPVNGCANPSGFEVTVIVGSDGHFNIVESEQDDEDPQRSSESLRSIPITYDQAAGQLTVVSSGRDWKFRFISTSTRPSDIKVHANNKKLNQAQCTSENLTFASCSVVQIPALKSAKELITIDIGPDPQLAIINYTSAIRDRLLDLQIPFGLKDQIWEIIQSAQPTTIKTARLLSLGLEESLLGPLAEVLLCDSRGQRS</sequence>
<keyword evidence="6" id="KW-1185">Reference proteome</keyword>
<evidence type="ECO:0000256" key="1">
    <source>
        <dbReference type="ARBA" id="ARBA00007806"/>
    </source>
</evidence>
<evidence type="ECO:0000313" key="5">
    <source>
        <dbReference type="EMBL" id="KAF2434935.1"/>
    </source>
</evidence>
<dbReference type="PANTHER" id="PTHR43863">
    <property type="entry name" value="HYDROLASE, PUTATIVE (AFU_ORTHOLOGUE AFUA_1G03140)-RELATED"/>
    <property type="match status" value="1"/>
</dbReference>
<dbReference type="EMBL" id="MU007014">
    <property type="protein sequence ID" value="KAF2434935.1"/>
    <property type="molecule type" value="Genomic_DNA"/>
</dbReference>
<dbReference type="InterPro" id="IPR051816">
    <property type="entry name" value="Glycosyl_Hydrolase_31"/>
</dbReference>
<dbReference type="Pfam" id="PF21365">
    <property type="entry name" value="Glyco_hydro_31_3rd"/>
    <property type="match status" value="1"/>
</dbReference>
<dbReference type="SUPFAM" id="SSF51011">
    <property type="entry name" value="Glycosyl hydrolase domain"/>
    <property type="match status" value="1"/>
</dbReference>
<dbReference type="Gene3D" id="2.60.40.1180">
    <property type="entry name" value="Golgi alpha-mannosidase II"/>
    <property type="match status" value="2"/>
</dbReference>
<evidence type="ECO:0000256" key="2">
    <source>
        <dbReference type="RuleBase" id="RU361185"/>
    </source>
</evidence>
<dbReference type="OrthoDB" id="1334205at2759"/>
<dbReference type="Pfam" id="PF01055">
    <property type="entry name" value="Glyco_hydro_31_2nd"/>
    <property type="match status" value="1"/>
</dbReference>